<gene>
    <name evidence="2" type="ORF">A3A78_03840</name>
</gene>
<evidence type="ECO:0000313" key="2">
    <source>
        <dbReference type="EMBL" id="OGC55082.1"/>
    </source>
</evidence>
<comment type="caution">
    <text evidence="2">The sequence shown here is derived from an EMBL/GenBank/DDBJ whole genome shotgun (WGS) entry which is preliminary data.</text>
</comment>
<name>A0A1F4VCV5_UNCKA</name>
<organism evidence="2 3">
    <name type="scientific">candidate division WWE3 bacterium RIFCSPLOWO2_01_FULL_41_18</name>
    <dbReference type="NCBI Taxonomy" id="1802625"/>
    <lineage>
        <taxon>Bacteria</taxon>
        <taxon>Katanobacteria</taxon>
    </lineage>
</organism>
<feature type="domain" description="Methyltransferase" evidence="1">
    <location>
        <begin position="40"/>
        <end position="134"/>
    </location>
</feature>
<dbReference type="EMBL" id="MEVI01000003">
    <property type="protein sequence ID" value="OGC55082.1"/>
    <property type="molecule type" value="Genomic_DNA"/>
</dbReference>
<dbReference type="SUPFAM" id="SSF53335">
    <property type="entry name" value="S-adenosyl-L-methionine-dependent methyltransferases"/>
    <property type="match status" value="1"/>
</dbReference>
<dbReference type="Gene3D" id="2.20.25.110">
    <property type="entry name" value="S-adenosyl-L-methionine-dependent methyltransferases"/>
    <property type="match status" value="1"/>
</dbReference>
<sequence>MFLTDFYVQTYRDKVDDELSVARDVDGVLKLLGLPKGSHILDWCGGYGRHAIPIAKRGYRVTLLDLSPIHTRLAGREAREAGVKIRIVTKDFRKTPPRIKADGAINMFTAGIGYLSERDDLLALKSLRRALKPGATFVLDTMSPHYIARNYNPSGYTVSNDGSVRKVSFPRVYDFWTGRLISTETLYVGGRKEMVVTSSLRLYQPHELKELLEKAGFEVLSFLGSLAGEPMAIESKRLVVLSLRR</sequence>
<protein>
    <recommendedName>
        <fullName evidence="1">Methyltransferase domain-containing protein</fullName>
    </recommendedName>
</protein>
<dbReference type="Gene3D" id="3.40.50.150">
    <property type="entry name" value="Vaccinia Virus protein VP39"/>
    <property type="match status" value="1"/>
</dbReference>
<accession>A0A1F4VCV5</accession>
<evidence type="ECO:0000259" key="1">
    <source>
        <dbReference type="Pfam" id="PF13649"/>
    </source>
</evidence>
<dbReference type="CDD" id="cd02440">
    <property type="entry name" value="AdoMet_MTases"/>
    <property type="match status" value="1"/>
</dbReference>
<dbReference type="InterPro" id="IPR041698">
    <property type="entry name" value="Methyltransf_25"/>
</dbReference>
<dbReference type="Proteomes" id="UP000176504">
    <property type="component" value="Unassembled WGS sequence"/>
</dbReference>
<evidence type="ECO:0000313" key="3">
    <source>
        <dbReference type="Proteomes" id="UP000176504"/>
    </source>
</evidence>
<proteinExistence type="predicted"/>
<dbReference type="InterPro" id="IPR029063">
    <property type="entry name" value="SAM-dependent_MTases_sf"/>
</dbReference>
<dbReference type="AlphaFoldDB" id="A0A1F4VCV5"/>
<reference evidence="2 3" key="1">
    <citation type="journal article" date="2016" name="Nat. Commun.">
        <title>Thousands of microbial genomes shed light on interconnected biogeochemical processes in an aquifer system.</title>
        <authorList>
            <person name="Anantharaman K."/>
            <person name="Brown C.T."/>
            <person name="Hug L.A."/>
            <person name="Sharon I."/>
            <person name="Castelle C.J."/>
            <person name="Probst A.J."/>
            <person name="Thomas B.C."/>
            <person name="Singh A."/>
            <person name="Wilkins M.J."/>
            <person name="Karaoz U."/>
            <person name="Brodie E.L."/>
            <person name="Williams K.H."/>
            <person name="Hubbard S.S."/>
            <person name="Banfield J.F."/>
        </authorList>
    </citation>
    <scope>NUCLEOTIDE SEQUENCE [LARGE SCALE GENOMIC DNA]</scope>
</reference>
<dbReference type="Pfam" id="PF13649">
    <property type="entry name" value="Methyltransf_25"/>
    <property type="match status" value="1"/>
</dbReference>